<keyword evidence="1" id="KW-0472">Membrane</keyword>
<keyword evidence="3" id="KW-1185">Reference proteome</keyword>
<comment type="caution">
    <text evidence="2">The sequence shown here is derived from an EMBL/GenBank/DDBJ whole genome shotgun (WGS) entry which is preliminary data.</text>
</comment>
<evidence type="ECO:0000313" key="2">
    <source>
        <dbReference type="EMBL" id="MFC4865939.1"/>
    </source>
</evidence>
<dbReference type="EMBL" id="JBHSIY010000006">
    <property type="protein sequence ID" value="MFC4865939.1"/>
    <property type="molecule type" value="Genomic_DNA"/>
</dbReference>
<organism evidence="2 3">
    <name type="scientific">Streptomonospora arabica</name>
    <dbReference type="NCBI Taxonomy" id="412417"/>
    <lineage>
        <taxon>Bacteria</taxon>
        <taxon>Bacillati</taxon>
        <taxon>Actinomycetota</taxon>
        <taxon>Actinomycetes</taxon>
        <taxon>Streptosporangiales</taxon>
        <taxon>Nocardiopsidaceae</taxon>
        <taxon>Streptomonospora</taxon>
    </lineage>
</organism>
<proteinExistence type="predicted"/>
<accession>A0ABV9SHW6</accession>
<evidence type="ECO:0000313" key="3">
    <source>
        <dbReference type="Proteomes" id="UP001595858"/>
    </source>
</evidence>
<dbReference type="RefSeq" id="WP_344147729.1">
    <property type="nucleotide sequence ID" value="NZ_BAAAQI010000022.1"/>
</dbReference>
<gene>
    <name evidence="2" type="ORF">ACFPCZ_04790</name>
</gene>
<feature type="transmembrane region" description="Helical" evidence="1">
    <location>
        <begin position="127"/>
        <end position="151"/>
    </location>
</feature>
<dbReference type="Proteomes" id="UP001595858">
    <property type="component" value="Unassembled WGS sequence"/>
</dbReference>
<reference evidence="3" key="1">
    <citation type="journal article" date="2019" name="Int. J. Syst. Evol. Microbiol.">
        <title>The Global Catalogue of Microorganisms (GCM) 10K type strain sequencing project: providing services to taxonomists for standard genome sequencing and annotation.</title>
        <authorList>
            <consortium name="The Broad Institute Genomics Platform"/>
            <consortium name="The Broad Institute Genome Sequencing Center for Infectious Disease"/>
            <person name="Wu L."/>
            <person name="Ma J."/>
        </authorList>
    </citation>
    <scope>NUCLEOTIDE SEQUENCE [LARGE SCALE GENOMIC DNA]</scope>
    <source>
        <strain evidence="3">CGMCC 4.7304</strain>
    </source>
</reference>
<protein>
    <submittedName>
        <fullName evidence="2">DUF3592 domain-containing protein</fullName>
    </submittedName>
</protein>
<keyword evidence="1" id="KW-0812">Transmembrane</keyword>
<name>A0ABV9SHW6_9ACTN</name>
<sequence length="162" mass="17070">MGGKMRFGSKRKRKRQSVLGIGGALAIVGAAFLLQGMTDYTDHTARAEATVVERDVDVDYDDDGDRREDVTVYVDYAAAGAPQSRVELRGLGSDGFHEGETLTVAYAPGEPGHAVTPRSTEKGAYAFGFYLGVPILLLGLGTTAVGVLVLVRKGGAKAARLP</sequence>
<keyword evidence="1" id="KW-1133">Transmembrane helix</keyword>
<evidence type="ECO:0000256" key="1">
    <source>
        <dbReference type="SAM" id="Phobius"/>
    </source>
</evidence>